<dbReference type="InterPro" id="IPR034786">
    <property type="entry name" value="MAR"/>
</dbReference>
<dbReference type="InterPro" id="IPR001670">
    <property type="entry name" value="ADH_Fe/GldA"/>
</dbReference>
<gene>
    <name evidence="6" type="ORF">C2L65_36035</name>
</gene>
<comment type="similarity">
    <text evidence="1">Belongs to the iron-containing alcohol dehydrogenase family.</text>
</comment>
<dbReference type="Pfam" id="PF00465">
    <property type="entry name" value="Fe-ADH"/>
    <property type="match status" value="1"/>
</dbReference>
<dbReference type="PANTHER" id="PTHR11496:SF102">
    <property type="entry name" value="ALCOHOL DEHYDROGENASE 4"/>
    <property type="match status" value="1"/>
</dbReference>
<dbReference type="OrthoDB" id="9815791at2"/>
<dbReference type="Gene3D" id="3.40.50.1970">
    <property type="match status" value="1"/>
</dbReference>
<dbReference type="Pfam" id="PF25137">
    <property type="entry name" value="ADH_Fe_C"/>
    <property type="match status" value="1"/>
</dbReference>
<evidence type="ECO:0000313" key="6">
    <source>
        <dbReference type="EMBL" id="AUT65004.1"/>
    </source>
</evidence>
<dbReference type="Gene3D" id="1.20.1090.10">
    <property type="entry name" value="Dehydroquinate synthase-like - alpha domain"/>
    <property type="match status" value="1"/>
</dbReference>
<dbReference type="AlphaFoldDB" id="A0A2I8F1X3"/>
<evidence type="ECO:0000256" key="2">
    <source>
        <dbReference type="ARBA" id="ARBA00023002"/>
    </source>
</evidence>
<dbReference type="Proteomes" id="UP000243502">
    <property type="component" value="Chromosome 3"/>
</dbReference>
<accession>A0A2I8F1X3</accession>
<evidence type="ECO:0000313" key="7">
    <source>
        <dbReference type="Proteomes" id="UP000243502"/>
    </source>
</evidence>
<keyword evidence="3" id="KW-0520">NAD</keyword>
<proteinExistence type="inferred from homology"/>
<protein>
    <submittedName>
        <fullName evidence="6">Maleylacetate reductase</fullName>
    </submittedName>
</protein>
<dbReference type="RefSeq" id="WP_042304805.1">
    <property type="nucleotide sequence ID" value="NZ_CP026113.1"/>
</dbReference>
<dbReference type="EMBL" id="CP026113">
    <property type="protein sequence ID" value="AUT65004.1"/>
    <property type="molecule type" value="Genomic_DNA"/>
</dbReference>
<keyword evidence="2" id="KW-0560">Oxidoreductase</keyword>
<dbReference type="CDD" id="cd08177">
    <property type="entry name" value="MAR"/>
    <property type="match status" value="1"/>
</dbReference>
<name>A0A2I8F1X3_9BURK</name>
<dbReference type="GO" id="GO:0046872">
    <property type="term" value="F:metal ion binding"/>
    <property type="evidence" value="ECO:0007669"/>
    <property type="project" value="InterPro"/>
</dbReference>
<reference evidence="6 7" key="1">
    <citation type="submission" date="2018-01" db="EMBL/GenBank/DDBJ databases">
        <title>Species boundaries and ecological features among Paraburkholderia terrae DSMZ17804T, P. hospita DSMZ17164T and P. caribensis DSMZ13236T.</title>
        <authorList>
            <person name="Pratama A.A."/>
        </authorList>
    </citation>
    <scope>NUCLEOTIDE SEQUENCE [LARGE SCALE GENOMIC DNA]</scope>
    <source>
        <strain evidence="6 7">DSM 17804</strain>
    </source>
</reference>
<dbReference type="GO" id="GO:0004022">
    <property type="term" value="F:alcohol dehydrogenase (NAD+) activity"/>
    <property type="evidence" value="ECO:0007669"/>
    <property type="project" value="TreeGrafter"/>
</dbReference>
<evidence type="ECO:0000259" key="4">
    <source>
        <dbReference type="Pfam" id="PF00465"/>
    </source>
</evidence>
<evidence type="ECO:0000256" key="1">
    <source>
        <dbReference type="ARBA" id="ARBA00007358"/>
    </source>
</evidence>
<evidence type="ECO:0000256" key="3">
    <source>
        <dbReference type="ARBA" id="ARBA00023027"/>
    </source>
</evidence>
<organism evidence="6 7">
    <name type="scientific">Paraburkholderia terrae</name>
    <dbReference type="NCBI Taxonomy" id="311230"/>
    <lineage>
        <taxon>Bacteria</taxon>
        <taxon>Pseudomonadati</taxon>
        <taxon>Pseudomonadota</taxon>
        <taxon>Betaproteobacteria</taxon>
        <taxon>Burkholderiales</taxon>
        <taxon>Burkholderiaceae</taxon>
        <taxon>Paraburkholderia</taxon>
    </lineage>
</organism>
<evidence type="ECO:0000259" key="5">
    <source>
        <dbReference type="Pfam" id="PF25137"/>
    </source>
</evidence>
<dbReference type="GO" id="GO:0018506">
    <property type="term" value="F:maleylacetate reductase activity"/>
    <property type="evidence" value="ECO:0007669"/>
    <property type="project" value="InterPro"/>
</dbReference>
<dbReference type="InterPro" id="IPR039697">
    <property type="entry name" value="Alcohol_dehydrogenase_Fe"/>
</dbReference>
<feature type="domain" description="Alcohol dehydrogenase iron-type/glycerol dehydrogenase GldA" evidence="4">
    <location>
        <begin position="18"/>
        <end position="160"/>
    </location>
</feature>
<dbReference type="PANTHER" id="PTHR11496">
    <property type="entry name" value="ALCOHOL DEHYDROGENASE"/>
    <property type="match status" value="1"/>
</dbReference>
<dbReference type="InterPro" id="IPR056798">
    <property type="entry name" value="ADH_Fe_C"/>
</dbReference>
<dbReference type="SUPFAM" id="SSF56796">
    <property type="entry name" value="Dehydroquinate synthase-like"/>
    <property type="match status" value="1"/>
</dbReference>
<dbReference type="KEGG" id="pter:C2L65_36035"/>
<sequence>MGVNAASHPFILDLKAHRVVWGWRDGLALASELEHNGIRRFMLLASSRRAEQFSTLIDSEIAARRSGIFAEIIPHVPQHSVDAACEAASRCDADALVVFGGGSALDTAKAVGHRTGLPVIAIPTNFSGSEVTWNYGLTVGGSKRTMREPSVLPRAVIYEPCLAGTMTLSVAVCSGVNAIAHAIEALYAPEANPLTQSLAEAGIASMVAGLREWAEMGFSAQAGTSCLQGAWLCGEALSQVGMGLHHRICHVLGGTYGLPHAATHTLMLPYLIGFNVPYALALSRLDKLFDGAPFAKSLAEFATTHGAPVSLASLGLPEQELARVASLALDTPVPNPRPITTIELEVVLKRAWRGELAEVH</sequence>
<feature type="domain" description="Fe-containing alcohol dehydrogenase-like C-terminal" evidence="5">
    <location>
        <begin position="172"/>
        <end position="352"/>
    </location>
</feature>